<name>A0ABP6GMQ0_9ACTN</name>
<keyword evidence="1" id="KW-1133">Transmembrane helix</keyword>
<gene>
    <name evidence="2" type="ORF">GCM10010439_23320</name>
</gene>
<organism evidence="2 3">
    <name type="scientific">Actinocorallia aurantiaca</name>
    <dbReference type="NCBI Taxonomy" id="46204"/>
    <lineage>
        <taxon>Bacteria</taxon>
        <taxon>Bacillati</taxon>
        <taxon>Actinomycetota</taxon>
        <taxon>Actinomycetes</taxon>
        <taxon>Streptosporangiales</taxon>
        <taxon>Thermomonosporaceae</taxon>
        <taxon>Actinocorallia</taxon>
    </lineage>
</organism>
<proteinExistence type="predicted"/>
<accession>A0ABP6GMQ0</accession>
<reference evidence="3" key="1">
    <citation type="journal article" date="2019" name="Int. J. Syst. Evol. Microbiol.">
        <title>The Global Catalogue of Microorganisms (GCM) 10K type strain sequencing project: providing services to taxonomists for standard genome sequencing and annotation.</title>
        <authorList>
            <consortium name="The Broad Institute Genomics Platform"/>
            <consortium name="The Broad Institute Genome Sequencing Center for Infectious Disease"/>
            <person name="Wu L."/>
            <person name="Ma J."/>
        </authorList>
    </citation>
    <scope>NUCLEOTIDE SEQUENCE [LARGE SCALE GENOMIC DNA]</scope>
    <source>
        <strain evidence="3">JCM 8201</strain>
    </source>
</reference>
<comment type="caution">
    <text evidence="2">The sequence shown here is derived from an EMBL/GenBank/DDBJ whole genome shotgun (WGS) entry which is preliminary data.</text>
</comment>
<keyword evidence="3" id="KW-1185">Reference proteome</keyword>
<dbReference type="Pfam" id="PF09489">
    <property type="entry name" value="CbtB"/>
    <property type="match status" value="1"/>
</dbReference>
<dbReference type="Proteomes" id="UP001501842">
    <property type="component" value="Unassembled WGS sequence"/>
</dbReference>
<evidence type="ECO:0008006" key="4">
    <source>
        <dbReference type="Google" id="ProtNLM"/>
    </source>
</evidence>
<evidence type="ECO:0000313" key="3">
    <source>
        <dbReference type="Proteomes" id="UP001501842"/>
    </source>
</evidence>
<protein>
    <recommendedName>
        <fullName evidence="4">Cobalt transporter subunit CbtB</fullName>
    </recommendedName>
</protein>
<evidence type="ECO:0000256" key="1">
    <source>
        <dbReference type="SAM" id="Phobius"/>
    </source>
</evidence>
<dbReference type="InterPro" id="IPR012667">
    <property type="entry name" value="CbtB_put"/>
</dbReference>
<keyword evidence="1" id="KW-0472">Membrane</keyword>
<keyword evidence="1" id="KW-0812">Transmembrane</keyword>
<dbReference type="RefSeq" id="WP_344450320.1">
    <property type="nucleotide sequence ID" value="NZ_BAAATZ010000007.1"/>
</dbReference>
<sequence>MSHVSTTGPELDVPKLPLSALAPWAFFFALLASLAVFFVGAEQGAFSLFSGTAVHEWVHDGRHLLGYPCH</sequence>
<dbReference type="EMBL" id="BAAATZ010000007">
    <property type="protein sequence ID" value="GAA2724813.1"/>
    <property type="molecule type" value="Genomic_DNA"/>
</dbReference>
<feature type="transmembrane region" description="Helical" evidence="1">
    <location>
        <begin position="20"/>
        <end position="41"/>
    </location>
</feature>
<evidence type="ECO:0000313" key="2">
    <source>
        <dbReference type="EMBL" id="GAA2724813.1"/>
    </source>
</evidence>